<keyword evidence="1" id="KW-0472">Membrane</keyword>
<feature type="transmembrane region" description="Helical" evidence="1">
    <location>
        <begin position="56"/>
        <end position="74"/>
    </location>
</feature>
<name>A0A0G0VH61_9BACT</name>
<proteinExistence type="predicted"/>
<protein>
    <submittedName>
        <fullName evidence="2">Uncharacterized protein</fullName>
    </submittedName>
</protein>
<evidence type="ECO:0000313" key="3">
    <source>
        <dbReference type="Proteomes" id="UP000034562"/>
    </source>
</evidence>
<dbReference type="Proteomes" id="UP000034562">
    <property type="component" value="Unassembled WGS sequence"/>
</dbReference>
<feature type="non-terminal residue" evidence="2">
    <location>
        <position position="435"/>
    </location>
</feature>
<comment type="caution">
    <text evidence="2">The sequence shown here is derived from an EMBL/GenBank/DDBJ whole genome shotgun (WGS) entry which is preliminary data.</text>
</comment>
<evidence type="ECO:0000256" key="1">
    <source>
        <dbReference type="SAM" id="Phobius"/>
    </source>
</evidence>
<sequence length="435" mass="45656">MKNSSSATARRKSISLKRFFDWAKASGKIDQNPIQTDNPSSVSSIRIKKNKTKFKTWLIVGLSSTLVVLIFLLVSKLRSPIPSKSDLAQELPIQNPSVNQNPAVPKPSASPIPANRAVIAAWNLYAKLTLTDQNGIPEVGSQTMTFKLYNSSESTEALFTSSPQTVTTDTDGSATILIPGVPTDLFFQNEKLFLEPEMASPSGTARIPVSTANILSNLNGFPAADPETGAGPETIPVINSDGELILAGLSPTIKSREGNLLLTGQAVTIKTSDGSGGNIDINPDGIGVTNFIFEGSDGNLLNAKAPNLTTGSLYYGIVPNDSTGYNLLKLENGSSNLTTRFLVDALGNAHASGNLITDGSIVTGGLDRLTSAGKLTSIYGYSQDSGDFAISQGASDSASITRTGSALDNVLTITLDEEGQNDSSRSALVLKRTGG</sequence>
<gene>
    <name evidence="2" type="ORF">UU12_C0002G0043</name>
</gene>
<dbReference type="AlphaFoldDB" id="A0A0G0VH61"/>
<organism evidence="2 3">
    <name type="scientific">Candidatus Woesebacteria bacterium GW2011_GWA2_40_7b</name>
    <dbReference type="NCBI Taxonomy" id="1618563"/>
    <lineage>
        <taxon>Bacteria</taxon>
        <taxon>Candidatus Woeseibacteriota</taxon>
    </lineage>
</organism>
<evidence type="ECO:0000313" key="2">
    <source>
        <dbReference type="EMBL" id="KKR71385.1"/>
    </source>
</evidence>
<keyword evidence="1" id="KW-0812">Transmembrane</keyword>
<dbReference type="EMBL" id="LBZK01000002">
    <property type="protein sequence ID" value="KKR71385.1"/>
    <property type="molecule type" value="Genomic_DNA"/>
</dbReference>
<reference evidence="2 3" key="1">
    <citation type="journal article" date="2015" name="Nature">
        <title>rRNA introns, odd ribosomes, and small enigmatic genomes across a large radiation of phyla.</title>
        <authorList>
            <person name="Brown C.T."/>
            <person name="Hug L.A."/>
            <person name="Thomas B.C."/>
            <person name="Sharon I."/>
            <person name="Castelle C.J."/>
            <person name="Singh A."/>
            <person name="Wilkins M.J."/>
            <person name="Williams K.H."/>
            <person name="Banfield J.F."/>
        </authorList>
    </citation>
    <scope>NUCLEOTIDE SEQUENCE [LARGE SCALE GENOMIC DNA]</scope>
</reference>
<accession>A0A0G0VH61</accession>
<keyword evidence="1" id="KW-1133">Transmembrane helix</keyword>